<proteinExistence type="predicted"/>
<feature type="coiled-coil region" evidence="1">
    <location>
        <begin position="206"/>
        <end position="267"/>
    </location>
</feature>
<dbReference type="KEGG" id="spar:SPRG_08184"/>
<dbReference type="AlphaFoldDB" id="A0A067CIL3"/>
<evidence type="ECO:0000256" key="1">
    <source>
        <dbReference type="SAM" id="Coils"/>
    </source>
</evidence>
<dbReference type="OrthoDB" id="70595at2759"/>
<protein>
    <submittedName>
        <fullName evidence="3">Uncharacterized protein</fullName>
    </submittedName>
</protein>
<organism evidence="3 4">
    <name type="scientific">Saprolegnia parasitica (strain CBS 223.65)</name>
    <dbReference type="NCBI Taxonomy" id="695850"/>
    <lineage>
        <taxon>Eukaryota</taxon>
        <taxon>Sar</taxon>
        <taxon>Stramenopiles</taxon>
        <taxon>Oomycota</taxon>
        <taxon>Saprolegniomycetes</taxon>
        <taxon>Saprolegniales</taxon>
        <taxon>Saprolegniaceae</taxon>
        <taxon>Saprolegnia</taxon>
    </lineage>
</organism>
<reference evidence="3 4" key="1">
    <citation type="journal article" date="2013" name="PLoS Genet.">
        <title>Distinctive expansion of potential virulence genes in the genome of the oomycete fish pathogen Saprolegnia parasitica.</title>
        <authorList>
            <person name="Jiang R.H."/>
            <person name="de Bruijn I."/>
            <person name="Haas B.J."/>
            <person name="Belmonte R."/>
            <person name="Lobach L."/>
            <person name="Christie J."/>
            <person name="van den Ackerveken G."/>
            <person name="Bottin A."/>
            <person name="Bulone V."/>
            <person name="Diaz-Moreno S.M."/>
            <person name="Dumas B."/>
            <person name="Fan L."/>
            <person name="Gaulin E."/>
            <person name="Govers F."/>
            <person name="Grenville-Briggs L.J."/>
            <person name="Horner N.R."/>
            <person name="Levin J.Z."/>
            <person name="Mammella M."/>
            <person name="Meijer H.J."/>
            <person name="Morris P."/>
            <person name="Nusbaum C."/>
            <person name="Oome S."/>
            <person name="Phillips A.J."/>
            <person name="van Rooyen D."/>
            <person name="Rzeszutek E."/>
            <person name="Saraiva M."/>
            <person name="Secombes C.J."/>
            <person name="Seidl M.F."/>
            <person name="Snel B."/>
            <person name="Stassen J.H."/>
            <person name="Sykes S."/>
            <person name="Tripathy S."/>
            <person name="van den Berg H."/>
            <person name="Vega-Arreguin J.C."/>
            <person name="Wawra S."/>
            <person name="Young S.K."/>
            <person name="Zeng Q."/>
            <person name="Dieguez-Uribeondo J."/>
            <person name="Russ C."/>
            <person name="Tyler B.M."/>
            <person name="van West P."/>
        </authorList>
    </citation>
    <scope>NUCLEOTIDE SEQUENCE [LARGE SCALE GENOMIC DNA]</scope>
    <source>
        <strain evidence="3 4">CBS 223.65</strain>
    </source>
</reference>
<keyword evidence="1" id="KW-0175">Coiled coil</keyword>
<sequence length="610" mass="67520">MAEKLATELQIPGISPLQLQDMTWKTKEKVLLLLLEKNGSSEPIYEELKNLAADRKQERAFEKTDGAMSKDALRKKEDSYRASFMKVVAKELARMGAPSLVTWQRLVLDKDCTYQAIRILLTKIKSSQKKRSGSALLPLLEPKARPSTMDDKPIAALIPAKPAKAVIKRPASPKPPSSNQVEEVAPEMQRVTTAPKPTKPKVDPKLQAALLENEALRKEIDHLEGLNATLLKSSDEPLQGPSAERRVRLLKAQNHQLQRQVDMLLDAVAARESAVTDLQALLHALNQAVEVGLADAKEADLQQTIKQIERQLLGLNRSLGASMEQKLRHSDDGLLDENYKVLRVRDVHNQHSCHGPLHMPNVEHLRFDRLQQIESHLSQLTSQLLGFAKDATEVTPPLISDAATMRLHDQARDLARQTRALATETASLGAVVCAHAVGPGFERHHPSRPTVAAILAELPPFPSAHKEREKGVRLLLQRLDAYLSGVEARLEQGLGELASLQQSVRGQASAWRTMLQQFDTVFTKKVQWAQEALTAALDGIVKVFDAFKAQQVNGGTNPYGDLLVETFETQRSALVQIRQSYTQYASTARVKLDTSLADMTRAIECATVSS</sequence>
<dbReference type="Proteomes" id="UP000030745">
    <property type="component" value="Unassembled WGS sequence"/>
</dbReference>
<feature type="region of interest" description="Disordered" evidence="2">
    <location>
        <begin position="168"/>
        <end position="202"/>
    </location>
</feature>
<dbReference type="GeneID" id="24130417"/>
<accession>A0A067CIL3</accession>
<keyword evidence="4" id="KW-1185">Reference proteome</keyword>
<dbReference type="RefSeq" id="XP_012202819.1">
    <property type="nucleotide sequence ID" value="XM_012347429.1"/>
</dbReference>
<dbReference type="EMBL" id="KK583224">
    <property type="protein sequence ID" value="KDO26381.1"/>
    <property type="molecule type" value="Genomic_DNA"/>
</dbReference>
<evidence type="ECO:0000313" key="3">
    <source>
        <dbReference type="EMBL" id="KDO26381.1"/>
    </source>
</evidence>
<gene>
    <name evidence="3" type="ORF">SPRG_08184</name>
</gene>
<dbReference type="VEuPathDB" id="FungiDB:SPRG_08184"/>
<evidence type="ECO:0000313" key="4">
    <source>
        <dbReference type="Proteomes" id="UP000030745"/>
    </source>
</evidence>
<dbReference type="OMA" id="VEWCQHY"/>
<name>A0A067CIL3_SAPPC</name>
<evidence type="ECO:0000256" key="2">
    <source>
        <dbReference type="SAM" id="MobiDB-lite"/>
    </source>
</evidence>